<comment type="similarity">
    <text evidence="1">Belongs to the short-chain dehydrogenases/reductases (SDR) family.</text>
</comment>
<accession>A0ABM8TGG7</accession>
<keyword evidence="7" id="KW-1185">Reference proteome</keyword>
<evidence type="ECO:0000256" key="3">
    <source>
        <dbReference type="ARBA" id="ARBA00023027"/>
    </source>
</evidence>
<keyword evidence="2 6" id="KW-0560">Oxidoreductase</keyword>
<organism evidence="6 7">
    <name type="scientific">Cupriavidus numazuensis</name>
    <dbReference type="NCBI Taxonomy" id="221992"/>
    <lineage>
        <taxon>Bacteria</taxon>
        <taxon>Pseudomonadati</taxon>
        <taxon>Pseudomonadota</taxon>
        <taxon>Betaproteobacteria</taxon>
        <taxon>Burkholderiales</taxon>
        <taxon>Burkholderiaceae</taxon>
        <taxon>Cupriavidus</taxon>
    </lineage>
</organism>
<proteinExistence type="inferred from homology"/>
<dbReference type="EC" id="1.1.1.385" evidence="6"/>
<sequence>MNGAASMNDRKGRLAGKVAYITGAGAGIGRAAAELFASEGATVIVAEFNAAAGRAVVEAIVGAGGSAHFVQTDVTSEESVRESIAAAVELGGRIDVLYNNAGGSSGADAQVTDCPADEFWRAVKVDLFGTWVTCKYGIAAMMKTGGGSVINSSSVFALVGTRSKDAYTAAKGGVSAITRSMAVEYAPHGIRVNAIAPAVTVTERVQGLIASQPEVIRNTSERQLLGLVKPAEVARAALYFASDDSVTTTGQILPIDGGFSIS</sequence>
<dbReference type="Proteomes" id="UP000672657">
    <property type="component" value="Unassembled WGS sequence"/>
</dbReference>
<dbReference type="GO" id="GO:0016491">
    <property type="term" value="F:oxidoreductase activity"/>
    <property type="evidence" value="ECO:0007669"/>
    <property type="project" value="UniProtKB-KW"/>
</dbReference>
<evidence type="ECO:0000256" key="2">
    <source>
        <dbReference type="ARBA" id="ARBA00023002"/>
    </source>
</evidence>
<dbReference type="InterPro" id="IPR002347">
    <property type="entry name" value="SDR_fam"/>
</dbReference>
<keyword evidence="4" id="KW-0443">Lipid metabolism</keyword>
<evidence type="ECO:0000313" key="7">
    <source>
        <dbReference type="Proteomes" id="UP000672657"/>
    </source>
</evidence>
<keyword evidence="5" id="KW-0753">Steroid metabolism</keyword>
<dbReference type="PROSITE" id="PS00061">
    <property type="entry name" value="ADH_SHORT"/>
    <property type="match status" value="1"/>
</dbReference>
<keyword evidence="3" id="KW-0520">NAD</keyword>
<evidence type="ECO:0000256" key="4">
    <source>
        <dbReference type="ARBA" id="ARBA00023098"/>
    </source>
</evidence>
<dbReference type="EMBL" id="CAJPVI010000014">
    <property type="protein sequence ID" value="CAG2144886.1"/>
    <property type="molecule type" value="Genomic_DNA"/>
</dbReference>
<dbReference type="SUPFAM" id="SSF51735">
    <property type="entry name" value="NAD(P)-binding Rossmann-fold domains"/>
    <property type="match status" value="1"/>
</dbReference>
<comment type="caution">
    <text evidence="6">The sequence shown here is derived from an EMBL/GenBank/DDBJ whole genome shotgun (WGS) entry which is preliminary data.</text>
</comment>
<dbReference type="PRINTS" id="PR00081">
    <property type="entry name" value="GDHRDH"/>
</dbReference>
<dbReference type="PRINTS" id="PR00080">
    <property type="entry name" value="SDRFAMILY"/>
</dbReference>
<name>A0ABM8TGG7_9BURK</name>
<dbReference type="PANTHER" id="PTHR43180:SF28">
    <property type="entry name" value="NAD(P)-BINDING ROSSMANN-FOLD SUPERFAMILY PROTEIN"/>
    <property type="match status" value="1"/>
</dbReference>
<dbReference type="CDD" id="cd05233">
    <property type="entry name" value="SDR_c"/>
    <property type="match status" value="1"/>
</dbReference>
<dbReference type="InterPro" id="IPR036291">
    <property type="entry name" value="NAD(P)-bd_dom_sf"/>
</dbReference>
<dbReference type="InterPro" id="IPR020904">
    <property type="entry name" value="Sc_DH/Rdtase_CS"/>
</dbReference>
<evidence type="ECO:0000256" key="5">
    <source>
        <dbReference type="ARBA" id="ARBA00023221"/>
    </source>
</evidence>
<evidence type="ECO:0000313" key="6">
    <source>
        <dbReference type="EMBL" id="CAG2144886.1"/>
    </source>
</evidence>
<gene>
    <name evidence="6" type="primary">bacC_2</name>
    <name evidence="6" type="ORF">LMG26411_02641</name>
</gene>
<reference evidence="6 7" key="1">
    <citation type="submission" date="2021-03" db="EMBL/GenBank/DDBJ databases">
        <authorList>
            <person name="Peeters C."/>
        </authorList>
    </citation>
    <scope>NUCLEOTIDE SEQUENCE [LARGE SCALE GENOMIC DNA]</scope>
    <source>
        <strain evidence="6 7">LMG 26411</strain>
    </source>
</reference>
<protein>
    <submittedName>
        <fullName evidence="6">Dihydroanticapsin 7-dehydrogenase</fullName>
        <ecNumber evidence="6">1.1.1.385</ecNumber>
    </submittedName>
</protein>
<dbReference type="Gene3D" id="3.40.50.720">
    <property type="entry name" value="NAD(P)-binding Rossmann-like Domain"/>
    <property type="match status" value="1"/>
</dbReference>
<evidence type="ECO:0000256" key="1">
    <source>
        <dbReference type="ARBA" id="ARBA00006484"/>
    </source>
</evidence>
<dbReference type="Pfam" id="PF13561">
    <property type="entry name" value="adh_short_C2"/>
    <property type="match status" value="1"/>
</dbReference>
<dbReference type="PANTHER" id="PTHR43180">
    <property type="entry name" value="3-OXOACYL-(ACYL-CARRIER-PROTEIN) REDUCTASE (AFU_ORTHOLOGUE AFUA_6G11210)"/>
    <property type="match status" value="1"/>
</dbReference>